<dbReference type="Proteomes" id="UP001284901">
    <property type="component" value="Unassembled WGS sequence"/>
</dbReference>
<sequence length="450" mass="47333">MKKRSAGLVIAIAVIILELIGGMQTYLNQLILPILAKDLHAQNLYGVIMGVSAIASMAGLPIGAALMNRMRLPRLLMGATVFLVLGACTSAAAPHISVYLLGAVIRGLAGSTLAMTSIGAVALGLSGRARRLTLAFSSASWVVSSVVGPAYAAWATHLLSWRWAMLLYLPLLLIARFVIALNLQTEGERKESPFSYTALLLIVAGVGITIIPASGPLKIVLMVIGVAVLGRVAVLLMPQGTFTQKTPRRAALAGMLFLTGGYFAGNELVSLTAHDLYQAGPDALGIIIMGGGLGWAVVGVVCGIKPAASRRGYQLRVIFGLGFIALAALFFAAWIFFGWRPVSATPVFCIAWTLAGIGIGIAYLDTLNIFFDDPDEPDGITIEEMASSAVIVESLASTMFIPLTTSIVALAFVSGDGISALPYGITWLLIAGATIISFIYLRHAYPARTV</sequence>
<keyword evidence="2" id="KW-0813">Transport</keyword>
<dbReference type="EMBL" id="JAWNFV010000001">
    <property type="protein sequence ID" value="MDY5139895.1"/>
    <property type="molecule type" value="Genomic_DNA"/>
</dbReference>
<feature type="domain" description="Major facilitator superfamily (MFS) profile" evidence="7">
    <location>
        <begin position="10"/>
        <end position="449"/>
    </location>
</feature>
<dbReference type="Gene3D" id="1.20.1250.20">
    <property type="entry name" value="MFS general substrate transporter like domains"/>
    <property type="match status" value="1"/>
</dbReference>
<keyword evidence="10" id="KW-1185">Reference proteome</keyword>
<dbReference type="PANTHER" id="PTHR23501">
    <property type="entry name" value="MAJOR FACILITATOR SUPERFAMILY"/>
    <property type="match status" value="1"/>
</dbReference>
<dbReference type="GO" id="GO:0005886">
    <property type="term" value="C:plasma membrane"/>
    <property type="evidence" value="ECO:0007669"/>
    <property type="project" value="UniProtKB-SubCell"/>
</dbReference>
<feature type="transmembrane region" description="Helical" evidence="6">
    <location>
        <begin position="283"/>
        <end position="304"/>
    </location>
</feature>
<protein>
    <submittedName>
        <fullName evidence="8">MFS transporter</fullName>
    </submittedName>
</protein>
<evidence type="ECO:0000256" key="4">
    <source>
        <dbReference type="ARBA" id="ARBA00022989"/>
    </source>
</evidence>
<feature type="transmembrane region" description="Helical" evidence="6">
    <location>
        <begin position="219"/>
        <end position="238"/>
    </location>
</feature>
<dbReference type="GeneID" id="92813830"/>
<evidence type="ECO:0000256" key="2">
    <source>
        <dbReference type="ARBA" id="ARBA00022448"/>
    </source>
</evidence>
<reference evidence="8 10" key="1">
    <citation type="submission" date="2023-10" db="EMBL/GenBank/DDBJ databases">
        <title>Whole Genome based description of the genera Actinobaculum and Actinotignum reveals a complex phylogenetic relationship within the species included in the genus Actinotignum.</title>
        <authorList>
            <person name="Jensen C.S."/>
            <person name="Dargis R."/>
            <person name="Kemp M."/>
            <person name="Christensen J.J."/>
        </authorList>
    </citation>
    <scope>NUCLEOTIDE SEQUENCE</scope>
    <source>
        <strain evidence="9 10">SLA_B089</strain>
        <strain evidence="8">SLA_B245</strain>
    </source>
</reference>
<feature type="transmembrane region" description="Helical" evidence="6">
    <location>
        <begin position="160"/>
        <end position="181"/>
    </location>
</feature>
<comment type="subcellular location">
    <subcellularLocation>
        <location evidence="1">Cell inner membrane</location>
        <topology evidence="1">Multi-pass membrane protein</topology>
    </subcellularLocation>
</comment>
<evidence type="ECO:0000256" key="5">
    <source>
        <dbReference type="ARBA" id="ARBA00023136"/>
    </source>
</evidence>
<keyword evidence="5 6" id="KW-0472">Membrane</keyword>
<feature type="transmembrane region" description="Helical" evidence="6">
    <location>
        <begin position="7"/>
        <end position="27"/>
    </location>
</feature>
<evidence type="ECO:0000256" key="1">
    <source>
        <dbReference type="ARBA" id="ARBA00004429"/>
    </source>
</evidence>
<feature type="transmembrane region" description="Helical" evidence="6">
    <location>
        <begin position="132"/>
        <end position="154"/>
    </location>
</feature>
<dbReference type="InterPro" id="IPR011701">
    <property type="entry name" value="MFS"/>
</dbReference>
<dbReference type="InterPro" id="IPR036259">
    <property type="entry name" value="MFS_trans_sf"/>
</dbReference>
<dbReference type="Pfam" id="PF07690">
    <property type="entry name" value="MFS_1"/>
    <property type="match status" value="1"/>
</dbReference>
<name>A0AAW9HHX2_9ACTO</name>
<feature type="transmembrane region" description="Helical" evidence="6">
    <location>
        <begin position="75"/>
        <end position="93"/>
    </location>
</feature>
<dbReference type="Proteomes" id="UP001288320">
    <property type="component" value="Unassembled WGS sequence"/>
</dbReference>
<evidence type="ECO:0000313" key="9">
    <source>
        <dbReference type="EMBL" id="MDY5145654.1"/>
    </source>
</evidence>
<evidence type="ECO:0000313" key="11">
    <source>
        <dbReference type="Proteomes" id="UP001288320"/>
    </source>
</evidence>
<evidence type="ECO:0000259" key="7">
    <source>
        <dbReference type="PROSITE" id="PS50850"/>
    </source>
</evidence>
<evidence type="ECO:0000256" key="6">
    <source>
        <dbReference type="SAM" id="Phobius"/>
    </source>
</evidence>
<keyword evidence="4 6" id="KW-1133">Transmembrane helix</keyword>
<dbReference type="RefSeq" id="WP_087071053.1">
    <property type="nucleotide sequence ID" value="NZ_CAUPFC010000006.1"/>
</dbReference>
<dbReference type="PROSITE" id="PS50850">
    <property type="entry name" value="MFS"/>
    <property type="match status" value="1"/>
</dbReference>
<feature type="transmembrane region" description="Helical" evidence="6">
    <location>
        <begin position="193"/>
        <end position="213"/>
    </location>
</feature>
<keyword evidence="3 6" id="KW-0812">Transmembrane</keyword>
<feature type="transmembrane region" description="Helical" evidence="6">
    <location>
        <begin position="47"/>
        <end position="68"/>
    </location>
</feature>
<evidence type="ECO:0000313" key="8">
    <source>
        <dbReference type="EMBL" id="MDY5139895.1"/>
    </source>
</evidence>
<gene>
    <name evidence="8" type="ORF">R6G74_00995</name>
    <name evidence="9" type="ORF">R6P33_01275</name>
</gene>
<feature type="transmembrane region" description="Helical" evidence="6">
    <location>
        <begin position="316"/>
        <end position="337"/>
    </location>
</feature>
<feature type="transmembrane region" description="Helical" evidence="6">
    <location>
        <begin position="395"/>
        <end position="414"/>
    </location>
</feature>
<dbReference type="SUPFAM" id="SSF103473">
    <property type="entry name" value="MFS general substrate transporter"/>
    <property type="match status" value="1"/>
</dbReference>
<dbReference type="GO" id="GO:0022857">
    <property type="term" value="F:transmembrane transporter activity"/>
    <property type="evidence" value="ECO:0007669"/>
    <property type="project" value="InterPro"/>
</dbReference>
<dbReference type="EMBL" id="JAWNFY010000003">
    <property type="protein sequence ID" value="MDY5145654.1"/>
    <property type="molecule type" value="Genomic_DNA"/>
</dbReference>
<evidence type="ECO:0000256" key="3">
    <source>
        <dbReference type="ARBA" id="ARBA00022692"/>
    </source>
</evidence>
<dbReference type="InterPro" id="IPR020846">
    <property type="entry name" value="MFS_dom"/>
</dbReference>
<evidence type="ECO:0000313" key="10">
    <source>
        <dbReference type="Proteomes" id="UP001284901"/>
    </source>
</evidence>
<feature type="transmembrane region" description="Helical" evidence="6">
    <location>
        <begin position="343"/>
        <end position="364"/>
    </location>
</feature>
<proteinExistence type="predicted"/>
<dbReference type="PANTHER" id="PTHR23501:SF191">
    <property type="entry name" value="VACUOLAR BASIC AMINO ACID TRANSPORTER 4"/>
    <property type="match status" value="1"/>
</dbReference>
<feature type="transmembrane region" description="Helical" evidence="6">
    <location>
        <begin position="420"/>
        <end position="441"/>
    </location>
</feature>
<comment type="caution">
    <text evidence="8">The sequence shown here is derived from an EMBL/GenBank/DDBJ whole genome shotgun (WGS) entry which is preliminary data.</text>
</comment>
<feature type="transmembrane region" description="Helical" evidence="6">
    <location>
        <begin position="99"/>
        <end position="125"/>
    </location>
</feature>
<organism evidence="8 11">
    <name type="scientific">Actinotignum timonense</name>
    <dbReference type="NCBI Taxonomy" id="1870995"/>
    <lineage>
        <taxon>Bacteria</taxon>
        <taxon>Bacillati</taxon>
        <taxon>Actinomycetota</taxon>
        <taxon>Actinomycetes</taxon>
        <taxon>Actinomycetales</taxon>
        <taxon>Actinomycetaceae</taxon>
        <taxon>Actinotignum</taxon>
    </lineage>
</organism>
<accession>A0AAW9HHX2</accession>
<dbReference type="AlphaFoldDB" id="A0AAW9HHX2"/>
<feature type="transmembrane region" description="Helical" evidence="6">
    <location>
        <begin position="250"/>
        <end position="271"/>
    </location>
</feature>